<protein>
    <submittedName>
        <fullName evidence="3">D-alanyl-D-alanine carboxypeptidase/D-alanyl-D-alanine-endopeptidase (Penicillin-binding protein 4)</fullName>
    </submittedName>
</protein>
<evidence type="ECO:0000256" key="1">
    <source>
        <dbReference type="ARBA" id="ARBA00006096"/>
    </source>
</evidence>
<dbReference type="GO" id="GO:0006508">
    <property type="term" value="P:proteolysis"/>
    <property type="evidence" value="ECO:0007669"/>
    <property type="project" value="InterPro"/>
</dbReference>
<proteinExistence type="inferred from homology"/>
<comment type="similarity">
    <text evidence="1">Belongs to the peptidase S13 family.</text>
</comment>
<gene>
    <name evidence="3" type="ORF">JN11_00065</name>
</gene>
<comment type="caution">
    <text evidence="3">The sequence shown here is derived from an EMBL/GenBank/DDBJ whole genome shotgun (WGS) entry which is preliminary data.</text>
</comment>
<keyword evidence="3" id="KW-0121">Carboxypeptidase</keyword>
<dbReference type="InterPro" id="IPR012338">
    <property type="entry name" value="Beta-lactam/transpept-like"/>
</dbReference>
<reference evidence="3 4" key="1">
    <citation type="submission" date="2019-07" db="EMBL/GenBank/DDBJ databases">
        <title>Genomic Encyclopedia of Archaeal and Bacterial Type Strains, Phase II (KMG-II): from individual species to whole genera.</title>
        <authorList>
            <person name="Goeker M."/>
        </authorList>
    </citation>
    <scope>NUCLEOTIDE SEQUENCE [LARGE SCALE GENOMIC DNA]</scope>
    <source>
        <strain evidence="3 4">ATCC BAA-1854</strain>
    </source>
</reference>
<dbReference type="GO" id="GO:0000270">
    <property type="term" value="P:peptidoglycan metabolic process"/>
    <property type="evidence" value="ECO:0007669"/>
    <property type="project" value="TreeGrafter"/>
</dbReference>
<keyword evidence="4" id="KW-1185">Reference proteome</keyword>
<evidence type="ECO:0000256" key="2">
    <source>
        <dbReference type="ARBA" id="ARBA00022801"/>
    </source>
</evidence>
<keyword evidence="3" id="KW-0645">Protease</keyword>
<dbReference type="InterPro" id="IPR000667">
    <property type="entry name" value="Peptidase_S13"/>
</dbReference>
<dbReference type="PANTHER" id="PTHR30023">
    <property type="entry name" value="D-ALANYL-D-ALANINE CARBOXYPEPTIDASE"/>
    <property type="match status" value="1"/>
</dbReference>
<dbReference type="RefSeq" id="WP_144908517.1">
    <property type="nucleotide sequence ID" value="NZ_VLLI01000001.1"/>
</dbReference>
<dbReference type="NCBIfam" id="TIGR00666">
    <property type="entry name" value="PBP4"/>
    <property type="match status" value="1"/>
</dbReference>
<accession>A0A562UG50</accession>
<dbReference type="PRINTS" id="PR00922">
    <property type="entry name" value="DADACBPTASE3"/>
</dbReference>
<sequence>MKIRQICLVSLFFLGVDASGQSLQQNLQSAFNRLQSDTQCRYASVSLTVLDAKTGETVFSANPNMGLATASTLKTVTTITAFNLLGKDFQYQTQFGYTGIITADGTLNGDIIIKGAGDPTLGSWRYESMHEDHILSLMVTALQKAGIKKVNGRVIGDDSIFGSQSIPEGWIWMDVGNYYGAGTSGLCWRENQFDIKLHTGGVDSPVSVTRTVPNVPYLNFKSELTNAPSGTGDNAYAFLPIGGKTMYLRGTYAIDQTKKSIAAALPDPAYDAAYHLTDTLKRLGILVSNEPESTGTLAAKGLQTPQIATNLTSIPSPRLSQIIYWLNQKSINLYAEQLLKTIAWKAGKQPSTTNGVQVEQDFWKARGIDPHSLNIVDGSGLSPTDRVTTLTMATILKSAKGTDWFVDFYESLPTYNNMKMKSGSIINVLTYAGYQTYKGRELCFSIMVNNFNGSSHAIKEKMFGVLDELK</sequence>
<dbReference type="SUPFAM" id="SSF56601">
    <property type="entry name" value="beta-lactamase/transpeptidase-like"/>
    <property type="match status" value="1"/>
</dbReference>
<organism evidence="3 4">
    <name type="scientific">Mucilaginibacter frigoritolerans</name>
    <dbReference type="NCBI Taxonomy" id="652788"/>
    <lineage>
        <taxon>Bacteria</taxon>
        <taxon>Pseudomonadati</taxon>
        <taxon>Bacteroidota</taxon>
        <taxon>Sphingobacteriia</taxon>
        <taxon>Sphingobacteriales</taxon>
        <taxon>Sphingobacteriaceae</taxon>
        <taxon>Mucilaginibacter</taxon>
    </lineage>
</organism>
<dbReference type="OrthoDB" id="9802627at2"/>
<name>A0A562UG50_9SPHI</name>
<dbReference type="AlphaFoldDB" id="A0A562UG50"/>
<dbReference type="Proteomes" id="UP000317010">
    <property type="component" value="Unassembled WGS sequence"/>
</dbReference>
<dbReference type="Gene3D" id="3.50.80.20">
    <property type="entry name" value="D-Ala-D-Ala carboxypeptidase C, peptidase S13"/>
    <property type="match status" value="1"/>
</dbReference>
<dbReference type="PANTHER" id="PTHR30023:SF0">
    <property type="entry name" value="PENICILLIN-SENSITIVE CARBOXYPEPTIDASE A"/>
    <property type="match status" value="1"/>
</dbReference>
<evidence type="ECO:0000313" key="4">
    <source>
        <dbReference type="Proteomes" id="UP000317010"/>
    </source>
</evidence>
<keyword evidence="2" id="KW-0378">Hydrolase</keyword>
<dbReference type="EMBL" id="VLLI01000001">
    <property type="protein sequence ID" value="TWJ04357.1"/>
    <property type="molecule type" value="Genomic_DNA"/>
</dbReference>
<evidence type="ECO:0000313" key="3">
    <source>
        <dbReference type="EMBL" id="TWJ04357.1"/>
    </source>
</evidence>
<dbReference type="Gene3D" id="3.40.710.10">
    <property type="entry name" value="DD-peptidase/beta-lactamase superfamily"/>
    <property type="match status" value="2"/>
</dbReference>
<dbReference type="GO" id="GO:0004185">
    <property type="term" value="F:serine-type carboxypeptidase activity"/>
    <property type="evidence" value="ECO:0007669"/>
    <property type="project" value="InterPro"/>
</dbReference>
<dbReference type="Pfam" id="PF02113">
    <property type="entry name" value="Peptidase_S13"/>
    <property type="match status" value="1"/>
</dbReference>